<dbReference type="KEGG" id="vck:PG915_21430"/>
<evidence type="ECO:0000256" key="1">
    <source>
        <dbReference type="SAM" id="SignalP"/>
    </source>
</evidence>
<dbReference type="EMBL" id="CP115921">
    <property type="protein sequence ID" value="XCD17852.1"/>
    <property type="molecule type" value="Genomic_DNA"/>
</dbReference>
<feature type="chain" id="PRO_5043594029" evidence="1">
    <location>
        <begin position="22"/>
        <end position="176"/>
    </location>
</feature>
<proteinExistence type="predicted"/>
<dbReference type="AlphaFoldDB" id="A0AAU8BPY8"/>
<accession>A0AAU8BPY8</accession>
<organism evidence="2">
    <name type="scientific">Vibrio chaetopteri</name>
    <dbReference type="NCBI Taxonomy" id="3016528"/>
    <lineage>
        <taxon>Bacteria</taxon>
        <taxon>Pseudomonadati</taxon>
        <taxon>Pseudomonadota</taxon>
        <taxon>Gammaproteobacteria</taxon>
        <taxon>Vibrionales</taxon>
        <taxon>Vibrionaceae</taxon>
        <taxon>Vibrio</taxon>
    </lineage>
</organism>
<dbReference type="PROSITE" id="PS51257">
    <property type="entry name" value="PROKAR_LIPOPROTEIN"/>
    <property type="match status" value="1"/>
</dbReference>
<gene>
    <name evidence="2" type="ORF">PG915_21430</name>
</gene>
<dbReference type="RefSeq" id="WP_353499024.1">
    <property type="nucleotide sequence ID" value="NZ_CP115921.1"/>
</dbReference>
<keyword evidence="1" id="KW-0732">Signal</keyword>
<keyword evidence="2" id="KW-0326">Glycosidase</keyword>
<protein>
    <submittedName>
        <fullName evidence="2">Glycosidase</fullName>
    </submittedName>
</protein>
<sequence>MTSIKSALSMAVMSALMFGCASDPATSSANETATATTAAVAAAPAGVDTAMMAACDNPTVSEAGPVRKKLYVVGTFPGASWKHIDARAFEHKGDGLYQAVVEEQPGKYSMQYAAADWKPQFTADGRVLNVGETKVLKWGGYGKDTKSTIEATGKYVWSVKFDEKANPIAVSLNQCQ</sequence>
<name>A0AAU8BPY8_9VIBR</name>
<dbReference type="GO" id="GO:0016798">
    <property type="term" value="F:hydrolase activity, acting on glycosyl bonds"/>
    <property type="evidence" value="ECO:0007669"/>
    <property type="project" value="UniProtKB-KW"/>
</dbReference>
<reference evidence="2" key="1">
    <citation type="submission" date="2023-01" db="EMBL/GenBank/DDBJ databases">
        <title>Vibrio sp. CB1-14 genome sequencing.</title>
        <authorList>
            <person name="Otstavnykh N."/>
            <person name="Isaeva M."/>
            <person name="Meleshko D."/>
        </authorList>
    </citation>
    <scope>NUCLEOTIDE SEQUENCE</scope>
    <source>
        <strain evidence="2">CB1-14</strain>
    </source>
</reference>
<keyword evidence="2" id="KW-0378">Hydrolase</keyword>
<feature type="signal peptide" evidence="1">
    <location>
        <begin position="1"/>
        <end position="21"/>
    </location>
</feature>
<evidence type="ECO:0000313" key="2">
    <source>
        <dbReference type="EMBL" id="XCD17852.1"/>
    </source>
</evidence>